<feature type="domain" description="K Homology" evidence="3">
    <location>
        <begin position="571"/>
        <end position="641"/>
    </location>
</feature>
<dbReference type="InterPro" id="IPR036612">
    <property type="entry name" value="KH_dom_type_1_sf"/>
</dbReference>
<feature type="domain" description="K Homology" evidence="3">
    <location>
        <begin position="778"/>
        <end position="843"/>
    </location>
</feature>
<dbReference type="Pfam" id="PF00013">
    <property type="entry name" value="KH_1"/>
    <property type="match status" value="4"/>
</dbReference>
<feature type="domain" description="K Homology" evidence="3">
    <location>
        <begin position="1059"/>
        <end position="1127"/>
    </location>
</feature>
<feature type="compositionally biased region" description="Polar residues" evidence="2">
    <location>
        <begin position="10"/>
        <end position="21"/>
    </location>
</feature>
<dbReference type="GO" id="GO:0003723">
    <property type="term" value="F:RNA binding"/>
    <property type="evidence" value="ECO:0007669"/>
    <property type="project" value="UniProtKB-UniRule"/>
</dbReference>
<dbReference type="CDD" id="cd00105">
    <property type="entry name" value="KH-I"/>
    <property type="match status" value="1"/>
</dbReference>
<dbReference type="Gene3D" id="3.30.1370.10">
    <property type="entry name" value="K Homology domain, type 1"/>
    <property type="match status" value="5"/>
</dbReference>
<dbReference type="OrthoDB" id="10027144at2759"/>
<protein>
    <recommendedName>
        <fullName evidence="3">K Homology domain-containing protein</fullName>
    </recommendedName>
</protein>
<reference evidence="4 5" key="1">
    <citation type="submission" date="2016-04" db="EMBL/GenBank/DDBJ databases">
        <title>The genome of Intoshia linei affirms orthonectids as highly simplified spiralians.</title>
        <authorList>
            <person name="Mikhailov K.V."/>
            <person name="Slusarev G.S."/>
            <person name="Nikitin M.A."/>
            <person name="Logacheva M.D."/>
            <person name="Penin A."/>
            <person name="Aleoshin V."/>
            <person name="Panchin Y.V."/>
        </authorList>
    </citation>
    <scope>NUCLEOTIDE SEQUENCE [LARGE SCALE GENOMIC DNA]</scope>
    <source>
        <strain evidence="4">Intl2013</strain>
        <tissue evidence="4">Whole animal</tissue>
    </source>
</reference>
<proteinExistence type="predicted"/>
<evidence type="ECO:0000259" key="3">
    <source>
        <dbReference type="SMART" id="SM00322"/>
    </source>
</evidence>
<accession>A0A177B3U6</accession>
<organism evidence="4 5">
    <name type="scientific">Intoshia linei</name>
    <dbReference type="NCBI Taxonomy" id="1819745"/>
    <lineage>
        <taxon>Eukaryota</taxon>
        <taxon>Metazoa</taxon>
        <taxon>Spiralia</taxon>
        <taxon>Lophotrochozoa</taxon>
        <taxon>Mesozoa</taxon>
        <taxon>Orthonectida</taxon>
        <taxon>Rhopaluridae</taxon>
        <taxon>Intoshia</taxon>
    </lineage>
</organism>
<keyword evidence="5" id="KW-1185">Reference proteome</keyword>
<dbReference type="InterPro" id="IPR004088">
    <property type="entry name" value="KH_dom_type_1"/>
</dbReference>
<dbReference type="PROSITE" id="PS50084">
    <property type="entry name" value="KH_TYPE_1"/>
    <property type="match status" value="4"/>
</dbReference>
<evidence type="ECO:0000313" key="4">
    <source>
        <dbReference type="EMBL" id="OAF68949.1"/>
    </source>
</evidence>
<evidence type="ECO:0000313" key="5">
    <source>
        <dbReference type="Proteomes" id="UP000078046"/>
    </source>
</evidence>
<evidence type="ECO:0000256" key="1">
    <source>
        <dbReference type="PROSITE-ProRule" id="PRU00117"/>
    </source>
</evidence>
<dbReference type="InterPro" id="IPR004087">
    <property type="entry name" value="KH_dom"/>
</dbReference>
<dbReference type="SMART" id="SM00322">
    <property type="entry name" value="KH"/>
    <property type="match status" value="6"/>
</dbReference>
<evidence type="ECO:0000256" key="2">
    <source>
        <dbReference type="SAM" id="MobiDB-lite"/>
    </source>
</evidence>
<feature type="domain" description="K Homology" evidence="3">
    <location>
        <begin position="915"/>
        <end position="983"/>
    </location>
</feature>
<keyword evidence="1" id="KW-0694">RNA-binding</keyword>
<dbReference type="SUPFAM" id="SSF54791">
    <property type="entry name" value="Eukaryotic type KH-domain (KH-domain type I)"/>
    <property type="match status" value="4"/>
</dbReference>
<name>A0A177B3U6_9BILA</name>
<comment type="caution">
    <text evidence="4">The sequence shown here is derived from an EMBL/GenBank/DDBJ whole genome shotgun (WGS) entry which is preliminary data.</text>
</comment>
<dbReference type="Proteomes" id="UP000078046">
    <property type="component" value="Unassembled WGS sequence"/>
</dbReference>
<sequence length="1306" mass="148520">MTIEFVLKSEPNSQVESNTSEEMSHCNENGVFKQEEKVHLKDSDDLKTDGTNETYLTVEKVESKITLASEDKEDELKENKEDQEAVSDDLIVTASDTKDELDISDTWNVPSDFILKTDDINNSESDANQKLIKMNKTDSYPIDQHFQPIKKDLPMTNVIIENGNSTSSSSTESGLPTIITHDKKNLPLPFNDVFTAMYVSGNYVNTVKNVWNKKAIVDTVNSDYYANVVIPGYYTHAEEYGKHFHPLFEQYKRIFNIRYDLKPYDNNSARVMFSGDKDAITKIVAAVVYTPIEKEIVDIPKEYFGYLLGKGGMNRIELEKKTKTIIVFPKLSDISSIIRVKGSEKNVNFAIKELKDKAEKKMNRISMNVQVEKQYIPFVKPIILVSPNYVDGEVVIRFPKQSEMSDMSTTNLSSIYLIGNKDLVKKLSEEITIICNEKKIKNHKVSVHLSKEKQKLLVKNKGNFKEQIFRNYNVMMDYSHEDEYVHLFGEANAISDVVRYILTTSDKFSVYFINAPQWTHRFIKTALPVEFGQYVKYYSVDTTGVLIEGVSEEVEKVREFVANVVDDILVNKTNCFISAPTRTIPHIIGKGGATTNGLKSEFNVIILIHDRKDEEINGTIEIVGDRNNVYEVTRRIESIMDDVINHIHETITLKFYIRNDDQFKYIMTRHNKLVKTWFENVDVYKDTLHIVGNSKAVTPCLIDIKNHVANIESTTVEKIINVTNPQNIKLSNLIADIKSGIGIHITMFNSTEIFLCGSENKLNSALSKIESVVGSYQTIEHVKIVVTEVIFKIILSRNNAFITDFKNKMGVTLDKSSNTTLIVLSGLKSKIAGATKQLNDYIKKMASSYIEEIPCNHDHGNYLYYSDNSFLKGKEPSTFCYDLNNKDSIIVLVGTEEQVSACREKIKLAISSLSTVCNKGIDVDVKYHSIFFIQKRLKLTNIMDETFNLVNIKFPKDNSKTISFTGPSELVEMAINLVKESVDIASRSKTKDIEISTDMARVLKVRKGGKYLNLYDIKSRYNITAFLKNQDGKSILSMSGLMESIIECENEIKKLSETIPISQVFNMDIKYHSAFIGVSGKNINFYQRTHNVRINMPDQSSHSSSILIEGEKVNVKDCINHIESFVEEESKKVTKKISDVEEKYVKSLYDYRVIKNLRTKYDVNITSRTSNGLSDFEITGLEQQVNLAVVEINKKLNFYENTTQKIMEVDTMYHPRLIGSKGVNVIRLNDDFNVKVNFPKRDAVVDKNKVKIVGLQNDIDKCVQCINDLLKNMGANINGTPVKQNHVMKSASTNLTLNDFPPIRNL</sequence>
<feature type="domain" description="K Homology" evidence="3">
    <location>
        <begin position="1201"/>
        <end position="1271"/>
    </location>
</feature>
<dbReference type="EMBL" id="LWCA01000359">
    <property type="protein sequence ID" value="OAF68949.1"/>
    <property type="molecule type" value="Genomic_DNA"/>
</dbReference>
<gene>
    <name evidence="4" type="ORF">A3Q56_03307</name>
</gene>
<feature type="region of interest" description="Disordered" evidence="2">
    <location>
        <begin position="1"/>
        <end position="25"/>
    </location>
</feature>
<feature type="domain" description="K Homology" evidence="3">
    <location>
        <begin position="291"/>
        <end position="359"/>
    </location>
</feature>